<dbReference type="EMBL" id="SPUH01000002">
    <property type="protein sequence ID" value="TKS53104.1"/>
    <property type="molecule type" value="Genomic_DNA"/>
</dbReference>
<sequence length="435" mass="46383">MLPESARRRRPLACRMSIDASRDASSFPGPLPDWLSGLAAMLQPPATRFGPDVLATQGRDVAFEHDPASARISNETGAGQRSRWDASTDVSVAVTGQPGAPVRVHYQADMPRSAATPEAMRSINPLDPATWPPGTRVELAGGDHAGTPFEATFRNLADANGVESIDDVRLVMVKTTETRARPVAELRVMSGPASVFDAPTAHGPGSPVLDREDFSVHTLVQRDPGHPDQRAALNHLLVSGTLPDGTVGVAETVSPGSINALVSDVASGEVNDVTWTFDDQGRPLHAEGTLTWLPGSGSMRDTDSVENRAQSGFRVDNGLDRSEHTGHIFAYRFVHGHGAVNMFPQNGNFNTGAYARLEQEWADWLDAGMDVDIRVELAPSGALRPDQVVVDYAVTDPASGSVVYDPATTVFENAAGQVFDSLSRAEIGRLIADIA</sequence>
<feature type="domain" description="Type VII secretion system protein EssD-like" evidence="2">
    <location>
        <begin position="270"/>
        <end position="392"/>
    </location>
</feature>
<gene>
    <name evidence="3" type="ORF">E4582_13000</name>
</gene>
<name>A0A4Z1R0F9_9GAMM</name>
<evidence type="ECO:0000313" key="3">
    <source>
        <dbReference type="EMBL" id="TKS53104.1"/>
    </source>
</evidence>
<comment type="caution">
    <text evidence="3">The sequence shown here is derived from an EMBL/GenBank/DDBJ whole genome shotgun (WGS) entry which is preliminary data.</text>
</comment>
<keyword evidence="4" id="KW-1185">Reference proteome</keyword>
<dbReference type="InterPro" id="IPR044927">
    <property type="entry name" value="Endonuclea_NS_2"/>
</dbReference>
<proteinExistence type="predicted"/>
<reference evidence="3 4" key="1">
    <citation type="submission" date="2019-01" db="EMBL/GenBank/DDBJ databases">
        <authorList>
            <person name="Zhang S."/>
        </authorList>
    </citation>
    <scope>NUCLEOTIDE SEQUENCE [LARGE SCALE GENOMIC DNA]</scope>
    <source>
        <strain evidence="3 4">1626</strain>
    </source>
</reference>
<protein>
    <recommendedName>
        <fullName evidence="2">Type VII secretion system protein EssD-like domain-containing protein</fullName>
    </recommendedName>
</protein>
<dbReference type="InterPro" id="IPR044929">
    <property type="entry name" value="DNA/RNA_non-sp_Endonuclease_sf"/>
</dbReference>
<feature type="region of interest" description="Disordered" evidence="1">
    <location>
        <begin position="65"/>
        <end position="84"/>
    </location>
</feature>
<dbReference type="Gene3D" id="3.40.570.10">
    <property type="entry name" value="Extracellular Endonuclease, subunit A"/>
    <property type="match status" value="1"/>
</dbReference>
<dbReference type="Pfam" id="PF13930">
    <property type="entry name" value="Endonuclea_NS_2"/>
    <property type="match status" value="1"/>
</dbReference>
<evidence type="ECO:0000259" key="2">
    <source>
        <dbReference type="Pfam" id="PF13930"/>
    </source>
</evidence>
<dbReference type="Proteomes" id="UP000298681">
    <property type="component" value="Unassembled WGS sequence"/>
</dbReference>
<evidence type="ECO:0000256" key="1">
    <source>
        <dbReference type="SAM" id="MobiDB-lite"/>
    </source>
</evidence>
<dbReference type="AlphaFoldDB" id="A0A4Z1R0F9"/>
<accession>A0A4Z1R0F9</accession>
<organism evidence="3 4">
    <name type="scientific">Luteimonas yindakuii</name>
    <dbReference type="NCBI Taxonomy" id="2565782"/>
    <lineage>
        <taxon>Bacteria</taxon>
        <taxon>Pseudomonadati</taxon>
        <taxon>Pseudomonadota</taxon>
        <taxon>Gammaproteobacteria</taxon>
        <taxon>Lysobacterales</taxon>
        <taxon>Lysobacteraceae</taxon>
        <taxon>Luteimonas</taxon>
    </lineage>
</organism>
<evidence type="ECO:0000313" key="4">
    <source>
        <dbReference type="Proteomes" id="UP000298681"/>
    </source>
</evidence>